<organism evidence="12 14">
    <name type="scientific">Pantherophis guttatus</name>
    <name type="common">Corn snake</name>
    <name type="synonym">Elaphe guttata</name>
    <dbReference type="NCBI Taxonomy" id="94885"/>
    <lineage>
        <taxon>Eukaryota</taxon>
        <taxon>Metazoa</taxon>
        <taxon>Chordata</taxon>
        <taxon>Craniata</taxon>
        <taxon>Vertebrata</taxon>
        <taxon>Euteleostomi</taxon>
        <taxon>Lepidosauria</taxon>
        <taxon>Squamata</taxon>
        <taxon>Bifurcata</taxon>
        <taxon>Unidentata</taxon>
        <taxon>Episquamata</taxon>
        <taxon>Toxicofera</taxon>
        <taxon>Serpentes</taxon>
        <taxon>Colubroidea</taxon>
        <taxon>Colubridae</taxon>
        <taxon>Colubrinae</taxon>
        <taxon>Pantherophis</taxon>
    </lineage>
</organism>
<dbReference type="SMART" id="SM00457">
    <property type="entry name" value="MACPF"/>
    <property type="match status" value="1"/>
</dbReference>
<dbReference type="GO" id="GO:0005579">
    <property type="term" value="C:membrane attack complex"/>
    <property type="evidence" value="ECO:0007669"/>
    <property type="project" value="InterPro"/>
</dbReference>
<dbReference type="PANTHER" id="PTHR46096">
    <property type="entry name" value="PERFORIN-1"/>
    <property type="match status" value="1"/>
</dbReference>
<feature type="domain" description="MACPF" evidence="11">
    <location>
        <begin position="30"/>
        <end position="373"/>
    </location>
</feature>
<sequence>MPQLHLFFMVYLASFHFSLSFHNSECDTYLGHVCKNHVSFVPGHNYIGEGVDITTLEKKGAYVVDISKWQGPNGTCTLCRNHKMGEQLQRLPLVGVDWRQKENCQQQASNFVDELDIDVANAVAKEVKNGWEMELAEDFMTEDLGFFKAQVAFAGSHSNTAIWAYQKTREDRYSFLRNEIACEHYSLRLQTNPLLSFHFAQTIGRLPPNHDPEEYQHFINIYGTHYINRVYLGGRARYLMALKTCVMTLMGLTAENVKVCLDMETNLKHRGLWGSISFHSKCAKLWFGKSKSSFHDLHLTQHTEVVGGHKRMLFSESRDVHHLTEWIESTKRTPGLVSYSLLPLHTLLNKTDPRRNFLKQAIVSYIRRRALRRDCRQSCPKNFNSWVRKCTCMCIPNGVINDKCCGTEVGRAYLRFHVHSGSGLWGDYFSSTDAYVKFFFQNQERRTRVIGGNNNPQWSENLNFGAVTLDGNDNFVMEVWDSEVWHDELLHRCRGRLRSGLSNWHKCYLPHGHVRFYYVLTCAPTLTGSSCHDYIPLHLPTSYFNDTNPDWETSWSHKFRT</sequence>
<evidence type="ECO:0000313" key="14">
    <source>
        <dbReference type="RefSeq" id="XP_034267387.1"/>
    </source>
</evidence>
<dbReference type="SUPFAM" id="SSF49562">
    <property type="entry name" value="C2 domain (Calcium/lipid-binding domain, CaLB)"/>
    <property type="match status" value="1"/>
</dbReference>
<dbReference type="PANTHER" id="PTHR46096:SF3">
    <property type="entry name" value="PERFORIN-1"/>
    <property type="match status" value="1"/>
</dbReference>
<evidence type="ECO:0000313" key="13">
    <source>
        <dbReference type="RefSeq" id="XP_034267386.1"/>
    </source>
</evidence>
<dbReference type="InterPro" id="IPR001862">
    <property type="entry name" value="MAC_perforin"/>
</dbReference>
<dbReference type="GO" id="GO:0001771">
    <property type="term" value="P:immunological synapse formation"/>
    <property type="evidence" value="ECO:0007669"/>
    <property type="project" value="TreeGrafter"/>
</dbReference>
<dbReference type="PROSITE" id="PS00279">
    <property type="entry name" value="MACPF_1"/>
    <property type="match status" value="1"/>
</dbReference>
<evidence type="ECO:0000256" key="2">
    <source>
        <dbReference type="ARBA" id="ARBA00004613"/>
    </source>
</evidence>
<proteinExistence type="inferred from homology"/>
<dbReference type="GO" id="GO:0051607">
    <property type="term" value="P:defense response to virus"/>
    <property type="evidence" value="ECO:0007669"/>
    <property type="project" value="TreeGrafter"/>
</dbReference>
<accession>A0A6P9B7Z9</accession>
<comment type="subcellular location">
    <subcellularLocation>
        <location evidence="1">Membrane</location>
    </subcellularLocation>
    <subcellularLocation>
        <location evidence="2">Secreted</location>
    </subcellularLocation>
</comment>
<dbReference type="InterPro" id="IPR020863">
    <property type="entry name" value="MACPF_CS"/>
</dbReference>
<comment type="similarity">
    <text evidence="3">Belongs to the complement C6/C7/C8/C9 family.</text>
</comment>
<keyword evidence="5 9" id="KW-0732">Signal</keyword>
<gene>
    <name evidence="13 14 15" type="primary">LOC117662184</name>
</gene>
<feature type="chain" id="PRO_5044655014" evidence="9">
    <location>
        <begin position="21"/>
        <end position="561"/>
    </location>
</feature>
<dbReference type="Gene3D" id="2.60.40.150">
    <property type="entry name" value="C2 domain"/>
    <property type="match status" value="1"/>
</dbReference>
<reference evidence="13 14" key="1">
    <citation type="submission" date="2025-04" db="UniProtKB">
        <authorList>
            <consortium name="RefSeq"/>
        </authorList>
    </citation>
    <scope>IDENTIFICATION</scope>
    <source>
        <tissue evidence="13 14">Blood</tissue>
    </source>
</reference>
<dbReference type="PROSITE" id="PS50004">
    <property type="entry name" value="C2"/>
    <property type="match status" value="1"/>
</dbReference>
<evidence type="ECO:0000256" key="7">
    <source>
        <dbReference type="ARBA" id="ARBA00023136"/>
    </source>
</evidence>
<evidence type="ECO:0000256" key="5">
    <source>
        <dbReference type="ARBA" id="ARBA00022729"/>
    </source>
</evidence>
<evidence type="ECO:0000256" key="4">
    <source>
        <dbReference type="ARBA" id="ARBA00022525"/>
    </source>
</evidence>
<dbReference type="InterPro" id="IPR000008">
    <property type="entry name" value="C2_dom"/>
</dbReference>
<evidence type="ECO:0000256" key="9">
    <source>
        <dbReference type="SAM" id="SignalP"/>
    </source>
</evidence>
<dbReference type="RefSeq" id="XP_060546986.1">
    <property type="nucleotide sequence ID" value="XM_060691003.1"/>
</dbReference>
<name>A0A6P9B7Z9_PANGU</name>
<keyword evidence="6" id="KW-0204">Cytolysis</keyword>
<dbReference type="RefSeq" id="XP_034267387.1">
    <property type="nucleotide sequence ID" value="XM_034411496.1"/>
</dbReference>
<dbReference type="Proteomes" id="UP001652622">
    <property type="component" value="Unplaced"/>
</dbReference>
<dbReference type="AlphaFoldDB" id="A0A6P9B7Z9"/>
<keyword evidence="7" id="KW-0472">Membrane</keyword>
<protein>
    <submittedName>
        <fullName evidence="13 14">Perforin-1-like</fullName>
    </submittedName>
</protein>
<dbReference type="GeneID" id="117662184"/>
<keyword evidence="12" id="KW-1185">Reference proteome</keyword>
<dbReference type="InterPro" id="IPR020864">
    <property type="entry name" value="MACPF"/>
</dbReference>
<evidence type="ECO:0000256" key="3">
    <source>
        <dbReference type="ARBA" id="ARBA00009214"/>
    </source>
</evidence>
<dbReference type="OrthoDB" id="1366754at2759"/>
<dbReference type="Pfam" id="PF00168">
    <property type="entry name" value="C2"/>
    <property type="match status" value="1"/>
</dbReference>
<dbReference type="PROSITE" id="PS51412">
    <property type="entry name" value="MACPF_2"/>
    <property type="match status" value="1"/>
</dbReference>
<evidence type="ECO:0000256" key="8">
    <source>
        <dbReference type="ARBA" id="ARBA00023157"/>
    </source>
</evidence>
<dbReference type="GO" id="GO:0022829">
    <property type="term" value="F:wide pore channel activity"/>
    <property type="evidence" value="ECO:0007669"/>
    <property type="project" value="TreeGrafter"/>
</dbReference>
<dbReference type="SMART" id="SM00239">
    <property type="entry name" value="C2"/>
    <property type="match status" value="1"/>
</dbReference>
<dbReference type="GO" id="GO:0005576">
    <property type="term" value="C:extracellular region"/>
    <property type="evidence" value="ECO:0007669"/>
    <property type="project" value="UniProtKB-SubCell"/>
</dbReference>
<keyword evidence="8" id="KW-1015">Disulfide bond</keyword>
<feature type="signal peptide" evidence="9">
    <location>
        <begin position="1"/>
        <end position="20"/>
    </location>
</feature>
<evidence type="ECO:0000313" key="12">
    <source>
        <dbReference type="Proteomes" id="UP001652622"/>
    </source>
</evidence>
<keyword evidence="4" id="KW-0964">Secreted</keyword>
<dbReference type="OMA" id="DNPQWSE"/>
<dbReference type="InterPro" id="IPR052784">
    <property type="entry name" value="Perforin-1_pore-forming"/>
</dbReference>
<evidence type="ECO:0000259" key="10">
    <source>
        <dbReference type="PROSITE" id="PS50004"/>
    </source>
</evidence>
<dbReference type="Pfam" id="PF01823">
    <property type="entry name" value="MACPF"/>
    <property type="match status" value="1"/>
</dbReference>
<feature type="domain" description="C2" evidence="10">
    <location>
        <begin position="396"/>
        <end position="511"/>
    </location>
</feature>
<dbReference type="InterPro" id="IPR035892">
    <property type="entry name" value="C2_domain_sf"/>
</dbReference>
<evidence type="ECO:0000256" key="6">
    <source>
        <dbReference type="ARBA" id="ARBA00022852"/>
    </source>
</evidence>
<dbReference type="RefSeq" id="XP_034267386.1">
    <property type="nucleotide sequence ID" value="XM_034411495.1"/>
</dbReference>
<dbReference type="KEGG" id="pgut:117662184"/>
<dbReference type="PRINTS" id="PR00764">
    <property type="entry name" value="COMPLEMENTC9"/>
</dbReference>
<evidence type="ECO:0000256" key="1">
    <source>
        <dbReference type="ARBA" id="ARBA00004370"/>
    </source>
</evidence>
<dbReference type="GO" id="GO:0031640">
    <property type="term" value="P:killing of cells of another organism"/>
    <property type="evidence" value="ECO:0007669"/>
    <property type="project" value="UniProtKB-KW"/>
</dbReference>
<evidence type="ECO:0000313" key="15">
    <source>
        <dbReference type="RefSeq" id="XP_060546986.1"/>
    </source>
</evidence>
<evidence type="ECO:0000259" key="11">
    <source>
        <dbReference type="PROSITE" id="PS51412"/>
    </source>
</evidence>
<dbReference type="GO" id="GO:0001913">
    <property type="term" value="P:T cell mediated cytotoxicity"/>
    <property type="evidence" value="ECO:0007669"/>
    <property type="project" value="TreeGrafter"/>
</dbReference>